<dbReference type="OrthoDB" id="1431247at2759"/>
<evidence type="ECO:0000313" key="7">
    <source>
        <dbReference type="Proteomes" id="UP000054321"/>
    </source>
</evidence>
<protein>
    <recommendedName>
        <fullName evidence="5">SHSP domain-containing protein</fullName>
    </recommendedName>
</protein>
<dbReference type="InParanoid" id="A0A0C3DRT5"/>
<dbReference type="Gene3D" id="2.60.40.790">
    <property type="match status" value="1"/>
</dbReference>
<gene>
    <name evidence="6" type="ORF">OIDMADRAFT_17680</name>
</gene>
<dbReference type="CDD" id="cd06464">
    <property type="entry name" value="ACD_sHsps-like"/>
    <property type="match status" value="1"/>
</dbReference>
<sequence>MQSSRALSRARTLPRRSPFTKRIILTSTPSRKMSLFPRSFVSEPNNSFTPLFRLLDEYGDYNTHRQHNHRNTSAKTFAPKFDVKELPGAYELQGELPGIEQKDVDIEFTDNATLTVRGRTERSYTSGTPPPGLVEGPIAQAALEDRQAAPSSGHEGHQATVEDVPETPKAPARATPKEPEAKYWISERSVGEFSRSFSFPERIDQDAVRASMKNGILSIIVPKATKKERRKITIS</sequence>
<dbReference type="Proteomes" id="UP000054321">
    <property type="component" value="Unassembled WGS sequence"/>
</dbReference>
<keyword evidence="1" id="KW-0346">Stress response</keyword>
<accession>A0A0C3DRT5</accession>
<evidence type="ECO:0000256" key="1">
    <source>
        <dbReference type="ARBA" id="ARBA00023016"/>
    </source>
</evidence>
<keyword evidence="7" id="KW-1185">Reference proteome</keyword>
<comment type="similarity">
    <text evidence="2 3">Belongs to the small heat shock protein (HSP20) family.</text>
</comment>
<dbReference type="AlphaFoldDB" id="A0A0C3DRT5"/>
<reference evidence="7" key="2">
    <citation type="submission" date="2015-01" db="EMBL/GenBank/DDBJ databases">
        <title>Evolutionary Origins and Diversification of the Mycorrhizal Mutualists.</title>
        <authorList>
            <consortium name="DOE Joint Genome Institute"/>
            <consortium name="Mycorrhizal Genomics Consortium"/>
            <person name="Kohler A."/>
            <person name="Kuo A."/>
            <person name="Nagy L.G."/>
            <person name="Floudas D."/>
            <person name="Copeland A."/>
            <person name="Barry K.W."/>
            <person name="Cichocki N."/>
            <person name="Veneault-Fourrey C."/>
            <person name="LaButti K."/>
            <person name="Lindquist E.A."/>
            <person name="Lipzen A."/>
            <person name="Lundell T."/>
            <person name="Morin E."/>
            <person name="Murat C."/>
            <person name="Riley R."/>
            <person name="Ohm R."/>
            <person name="Sun H."/>
            <person name="Tunlid A."/>
            <person name="Henrissat B."/>
            <person name="Grigoriev I.V."/>
            <person name="Hibbett D.S."/>
            <person name="Martin F."/>
        </authorList>
    </citation>
    <scope>NUCLEOTIDE SEQUENCE [LARGE SCALE GENOMIC DNA]</scope>
    <source>
        <strain evidence="7">Zn</strain>
    </source>
</reference>
<feature type="domain" description="SHSP" evidence="5">
    <location>
        <begin position="72"/>
        <end position="235"/>
    </location>
</feature>
<feature type="region of interest" description="Disordered" evidence="4">
    <location>
        <begin position="145"/>
        <end position="183"/>
    </location>
</feature>
<dbReference type="PROSITE" id="PS01031">
    <property type="entry name" value="SHSP"/>
    <property type="match status" value="1"/>
</dbReference>
<dbReference type="InterPro" id="IPR031107">
    <property type="entry name" value="Small_HSP"/>
</dbReference>
<organism evidence="6 7">
    <name type="scientific">Oidiodendron maius (strain Zn)</name>
    <dbReference type="NCBI Taxonomy" id="913774"/>
    <lineage>
        <taxon>Eukaryota</taxon>
        <taxon>Fungi</taxon>
        <taxon>Dikarya</taxon>
        <taxon>Ascomycota</taxon>
        <taxon>Pezizomycotina</taxon>
        <taxon>Leotiomycetes</taxon>
        <taxon>Leotiomycetes incertae sedis</taxon>
        <taxon>Myxotrichaceae</taxon>
        <taxon>Oidiodendron</taxon>
    </lineage>
</organism>
<reference evidence="6 7" key="1">
    <citation type="submission" date="2014-04" db="EMBL/GenBank/DDBJ databases">
        <authorList>
            <consortium name="DOE Joint Genome Institute"/>
            <person name="Kuo A."/>
            <person name="Martino E."/>
            <person name="Perotto S."/>
            <person name="Kohler A."/>
            <person name="Nagy L.G."/>
            <person name="Floudas D."/>
            <person name="Copeland A."/>
            <person name="Barry K.W."/>
            <person name="Cichocki N."/>
            <person name="Veneault-Fourrey C."/>
            <person name="LaButti K."/>
            <person name="Lindquist E.A."/>
            <person name="Lipzen A."/>
            <person name="Lundell T."/>
            <person name="Morin E."/>
            <person name="Murat C."/>
            <person name="Sun H."/>
            <person name="Tunlid A."/>
            <person name="Henrissat B."/>
            <person name="Grigoriev I.V."/>
            <person name="Hibbett D.S."/>
            <person name="Martin F."/>
            <person name="Nordberg H.P."/>
            <person name="Cantor M.N."/>
            <person name="Hua S.X."/>
        </authorList>
    </citation>
    <scope>NUCLEOTIDE SEQUENCE [LARGE SCALE GENOMIC DNA]</scope>
    <source>
        <strain evidence="6 7">Zn</strain>
    </source>
</reference>
<evidence type="ECO:0000259" key="5">
    <source>
        <dbReference type="PROSITE" id="PS01031"/>
    </source>
</evidence>
<evidence type="ECO:0000256" key="3">
    <source>
        <dbReference type="RuleBase" id="RU003616"/>
    </source>
</evidence>
<dbReference type="InterPro" id="IPR008978">
    <property type="entry name" value="HSP20-like_chaperone"/>
</dbReference>
<dbReference type="EMBL" id="KN832872">
    <property type="protein sequence ID" value="KIN04768.1"/>
    <property type="molecule type" value="Genomic_DNA"/>
</dbReference>
<dbReference type="PANTHER" id="PTHR11527">
    <property type="entry name" value="HEAT-SHOCK PROTEIN 20 FAMILY MEMBER"/>
    <property type="match status" value="1"/>
</dbReference>
<proteinExistence type="inferred from homology"/>
<name>A0A0C3DRT5_OIDMZ</name>
<dbReference type="STRING" id="913774.A0A0C3DRT5"/>
<evidence type="ECO:0000313" key="6">
    <source>
        <dbReference type="EMBL" id="KIN04768.1"/>
    </source>
</evidence>
<dbReference type="Pfam" id="PF00011">
    <property type="entry name" value="HSP20"/>
    <property type="match status" value="1"/>
</dbReference>
<dbReference type="HOGENOM" id="CLU_046737_1_1_1"/>
<evidence type="ECO:0000256" key="2">
    <source>
        <dbReference type="PROSITE-ProRule" id="PRU00285"/>
    </source>
</evidence>
<dbReference type="SUPFAM" id="SSF49764">
    <property type="entry name" value="HSP20-like chaperones"/>
    <property type="match status" value="1"/>
</dbReference>
<dbReference type="InterPro" id="IPR002068">
    <property type="entry name" value="A-crystallin/Hsp20_dom"/>
</dbReference>
<evidence type="ECO:0000256" key="4">
    <source>
        <dbReference type="SAM" id="MobiDB-lite"/>
    </source>
</evidence>